<keyword evidence="1" id="KW-0732">Signal</keyword>
<feature type="chain" id="PRO_5026042411" evidence="1">
    <location>
        <begin position="31"/>
        <end position="240"/>
    </location>
</feature>
<keyword evidence="3" id="KW-1185">Reference proteome</keyword>
<accession>A0A6H2EKQ9</accession>
<dbReference type="Proteomes" id="UP000502298">
    <property type="component" value="Chromosome"/>
</dbReference>
<dbReference type="EMBL" id="CP050804">
    <property type="protein sequence ID" value="QJC21509.1"/>
    <property type="molecule type" value="Genomic_DNA"/>
</dbReference>
<dbReference type="AlphaFoldDB" id="A0A6H2EKQ9"/>
<protein>
    <submittedName>
        <fullName evidence="2">Uncharacterized protein</fullName>
    </submittedName>
</protein>
<reference evidence="2 3" key="1">
    <citation type="submission" date="2020-03" db="EMBL/GenBank/DDBJ databases">
        <title>Complete genome of Arcanobacterium buesumensis sp. nov. strain 2701.</title>
        <authorList>
            <person name="Borowiak M."/>
            <person name="Alssahen M."/>
            <person name="Laemmler C."/>
            <person name="Malorny B."/>
            <person name="Hassan A."/>
            <person name="Prenger-Berninghoff E."/>
            <person name="Ploetz M."/>
            <person name="Abdulmawjood A."/>
        </authorList>
    </citation>
    <scope>NUCLEOTIDE SEQUENCE [LARGE SCALE GENOMIC DNA]</scope>
    <source>
        <strain evidence="2 3">2701</strain>
    </source>
</reference>
<gene>
    <name evidence="2" type="ORF">HC352_02595</name>
</gene>
<proteinExistence type="predicted"/>
<evidence type="ECO:0000313" key="2">
    <source>
        <dbReference type="EMBL" id="QJC21509.1"/>
    </source>
</evidence>
<name>A0A6H2EKQ9_9ACTO</name>
<evidence type="ECO:0000256" key="1">
    <source>
        <dbReference type="SAM" id="SignalP"/>
    </source>
</evidence>
<evidence type="ECO:0000313" key="3">
    <source>
        <dbReference type="Proteomes" id="UP000502298"/>
    </source>
</evidence>
<dbReference type="RefSeq" id="WP_168917449.1">
    <property type="nucleotide sequence ID" value="NZ_CP050804.1"/>
</dbReference>
<dbReference type="KEGG" id="arca:HC352_02595"/>
<sequence>MPHKTTIRIGSIIVLLFTLFTGLSPAYAQADTVAPSETLTVEEYEAYLSQNSPETLAEFRALTNQQQDLFVRALQDPALYTDAATDLPGVTTGLTRFELPTISAPDNRLVSASDMLANGPTYVTNASTIDKNVWSTRWVKIFGVKVIEFRMELGYQVRYGKVSKINYSNAYTSRNWNPAVHTSLLQKSAWVSAGGRSAKMNARFSYNIGPLKGLSWQMLVLRGDMTAYPSGGVSTYWVGQ</sequence>
<feature type="signal peptide" evidence="1">
    <location>
        <begin position="1"/>
        <end position="30"/>
    </location>
</feature>
<organism evidence="2 3">
    <name type="scientific">Arcanobacterium buesumense</name>
    <dbReference type="NCBI Taxonomy" id="2722751"/>
    <lineage>
        <taxon>Bacteria</taxon>
        <taxon>Bacillati</taxon>
        <taxon>Actinomycetota</taxon>
        <taxon>Actinomycetes</taxon>
        <taxon>Actinomycetales</taxon>
        <taxon>Actinomycetaceae</taxon>
        <taxon>Arcanobacterium</taxon>
    </lineage>
</organism>